<keyword evidence="1" id="KW-0472">Membrane</keyword>
<keyword evidence="4" id="KW-1185">Reference proteome</keyword>
<dbReference type="AlphaFoldDB" id="A0A8H9LM72"/>
<dbReference type="Proteomes" id="UP000480804">
    <property type="component" value="Unassembled WGS sequence"/>
</dbReference>
<evidence type="ECO:0000256" key="1">
    <source>
        <dbReference type="SAM" id="Phobius"/>
    </source>
</evidence>
<gene>
    <name evidence="3" type="ORF">GCM10010227_12400</name>
    <name evidence="2" type="ORF">Sgou_11590</name>
</gene>
<keyword evidence="1" id="KW-0812">Transmembrane</keyword>
<comment type="caution">
    <text evidence="3">The sequence shown here is derived from an EMBL/GenBank/DDBJ whole genome shotgun (WGS) entry which is preliminary data.</text>
</comment>
<sequence>MAAHGAAHRTALAHRTAGTLLTHRAAGALLAHGAGTLLAHRAGAVLTLGARAVLALRAGTVAVAAGACRKLRGTARELRRATHVLLLLLLLGRHRLRSRYGGGHRSAGTILLLLLLAHPLLLLVLRGRPGGGGEFGAQVLVLTEQARQFGLDLVEEGIDLVLVIAFSEADGRELLVPHVLGGQRHLFTST</sequence>
<reference evidence="2 4" key="2">
    <citation type="submission" date="2020-02" db="EMBL/GenBank/DDBJ databases">
        <title>Whole genome shotgun sequence of Streptomyces gougerotii NBRC 13043.</title>
        <authorList>
            <person name="Ichikawa N."/>
            <person name="Komaki H."/>
            <person name="Tamura T."/>
        </authorList>
    </citation>
    <scope>NUCLEOTIDE SEQUENCE [LARGE SCALE GENOMIC DNA]</scope>
    <source>
        <strain evidence="2 4">NBRC 13043</strain>
    </source>
</reference>
<protein>
    <submittedName>
        <fullName evidence="3">Uncharacterized protein</fullName>
    </submittedName>
</protein>
<evidence type="ECO:0000313" key="3">
    <source>
        <dbReference type="EMBL" id="GGU60463.1"/>
    </source>
</evidence>
<proteinExistence type="predicted"/>
<accession>A0A8H9LM72</accession>
<reference evidence="3" key="3">
    <citation type="submission" date="2020-09" db="EMBL/GenBank/DDBJ databases">
        <authorList>
            <person name="Sun Q."/>
            <person name="Ohkuma M."/>
        </authorList>
    </citation>
    <scope>NUCLEOTIDE SEQUENCE</scope>
    <source>
        <strain evidence="3">JCM 4136</strain>
    </source>
</reference>
<evidence type="ECO:0000313" key="5">
    <source>
        <dbReference type="Proteomes" id="UP000660975"/>
    </source>
</evidence>
<feature type="transmembrane region" description="Helical" evidence="1">
    <location>
        <begin position="106"/>
        <end position="125"/>
    </location>
</feature>
<evidence type="ECO:0000313" key="2">
    <source>
        <dbReference type="EMBL" id="GFH76489.1"/>
    </source>
</evidence>
<name>A0A8H9LM72_9ACTN</name>
<evidence type="ECO:0000313" key="4">
    <source>
        <dbReference type="Proteomes" id="UP000480804"/>
    </source>
</evidence>
<dbReference type="EMBL" id="BMSC01000002">
    <property type="protein sequence ID" value="GGU60463.1"/>
    <property type="molecule type" value="Genomic_DNA"/>
</dbReference>
<reference evidence="3" key="1">
    <citation type="journal article" date="2014" name="Int. J. Syst. Evol. Microbiol.">
        <title>Complete genome sequence of Corynebacterium casei LMG S-19264T (=DSM 44701T), isolated from a smear-ripened cheese.</title>
        <authorList>
            <consortium name="US DOE Joint Genome Institute (JGI-PGF)"/>
            <person name="Walter F."/>
            <person name="Albersmeier A."/>
            <person name="Kalinowski J."/>
            <person name="Ruckert C."/>
        </authorList>
    </citation>
    <scope>NUCLEOTIDE SEQUENCE</scope>
    <source>
        <strain evidence="3">JCM 4136</strain>
    </source>
</reference>
<dbReference type="EMBL" id="BLLO01000013">
    <property type="protein sequence ID" value="GFH76489.1"/>
    <property type="molecule type" value="Genomic_DNA"/>
</dbReference>
<dbReference type="Proteomes" id="UP000660975">
    <property type="component" value="Unassembled WGS sequence"/>
</dbReference>
<organism evidence="3 5">
    <name type="scientific">Streptomyces gougerotii</name>
    <dbReference type="NCBI Taxonomy" id="53448"/>
    <lineage>
        <taxon>Bacteria</taxon>
        <taxon>Bacillati</taxon>
        <taxon>Actinomycetota</taxon>
        <taxon>Actinomycetes</taxon>
        <taxon>Kitasatosporales</taxon>
        <taxon>Streptomycetaceae</taxon>
        <taxon>Streptomyces</taxon>
        <taxon>Streptomyces diastaticus group</taxon>
    </lineage>
</organism>
<keyword evidence="1" id="KW-1133">Transmembrane helix</keyword>